<dbReference type="KEGG" id="dba:Dbac_0337"/>
<evidence type="ECO:0000313" key="2">
    <source>
        <dbReference type="Proteomes" id="UP000002216"/>
    </source>
</evidence>
<keyword evidence="2" id="KW-1185">Reference proteome</keyword>
<dbReference type="eggNOG" id="ENOG502ZFWF">
    <property type="taxonomic scope" value="Bacteria"/>
</dbReference>
<proteinExistence type="predicted"/>
<dbReference type="STRING" id="525897.Dbac_0337"/>
<dbReference type="EMBL" id="CP001629">
    <property type="protein sequence ID" value="ACU88464.1"/>
    <property type="molecule type" value="Genomic_DNA"/>
</dbReference>
<organism evidence="1 2">
    <name type="scientific">Desulfomicrobium baculatum (strain DSM 4028 / VKM B-1378 / X)</name>
    <name type="common">Desulfovibrio baculatus</name>
    <dbReference type="NCBI Taxonomy" id="525897"/>
    <lineage>
        <taxon>Bacteria</taxon>
        <taxon>Pseudomonadati</taxon>
        <taxon>Thermodesulfobacteriota</taxon>
        <taxon>Desulfovibrionia</taxon>
        <taxon>Desulfovibrionales</taxon>
        <taxon>Desulfomicrobiaceae</taxon>
        <taxon>Desulfomicrobium</taxon>
    </lineage>
</organism>
<reference evidence="1 2" key="1">
    <citation type="journal article" date="2009" name="Stand. Genomic Sci.">
        <title>Complete genome sequence of Desulfomicrobium baculatum type strain (X).</title>
        <authorList>
            <person name="Copeland A."/>
            <person name="Spring S."/>
            <person name="Goker M."/>
            <person name="Schneider S."/>
            <person name="Lapidus A."/>
            <person name="Del Rio T.G."/>
            <person name="Tice H."/>
            <person name="Cheng J.F."/>
            <person name="Chen F."/>
            <person name="Nolan M."/>
            <person name="Bruce D."/>
            <person name="Goodwin L."/>
            <person name="Pitluck S."/>
            <person name="Ivanova N."/>
            <person name="Mavrommatis K."/>
            <person name="Ovchinnikova G."/>
            <person name="Pati A."/>
            <person name="Chen A."/>
            <person name="Palaniappan K."/>
            <person name="Land M."/>
            <person name="Hauser L."/>
            <person name="Chang Y.J."/>
            <person name="Jeffries C.C."/>
            <person name="Meincke L."/>
            <person name="Sims D."/>
            <person name="Brettin T."/>
            <person name="Detter J.C."/>
            <person name="Han C."/>
            <person name="Chain P."/>
            <person name="Bristow J."/>
            <person name="Eisen J.A."/>
            <person name="Markowitz V."/>
            <person name="Hugenholtz P."/>
            <person name="Kyrpides N.C."/>
            <person name="Klenk H.P."/>
            <person name="Lucas S."/>
        </authorList>
    </citation>
    <scope>NUCLEOTIDE SEQUENCE [LARGE SCALE GENOMIC DNA]</scope>
    <source>
        <strain evidence="2">DSM 4028 / VKM B-1378 / X</strain>
    </source>
</reference>
<protein>
    <submittedName>
        <fullName evidence="1">Uncharacterized protein</fullName>
    </submittedName>
</protein>
<sequence>MLTPARCLERVGEGDVRAVAIVFGSGSDTRRAILLEFVSILKNNAKTGDLTVVAVVPARHRLLLEALKREGADFVFIFSESTANSFCVDDMLGGLTAKNRPEHILKEICPHLNYSAIDSRREISLCGAYRNRMVLGGSRLHNICETNEHIGCEYYLNPRPSA</sequence>
<evidence type="ECO:0000313" key="1">
    <source>
        <dbReference type="EMBL" id="ACU88464.1"/>
    </source>
</evidence>
<accession>C7LVC2</accession>
<dbReference type="Proteomes" id="UP000002216">
    <property type="component" value="Chromosome"/>
</dbReference>
<dbReference type="RefSeq" id="WP_012805549.1">
    <property type="nucleotide sequence ID" value="NC_013173.1"/>
</dbReference>
<gene>
    <name evidence="1" type="ordered locus">Dbac_0337</name>
</gene>
<dbReference type="HOGENOM" id="CLU_1632717_0_0_7"/>
<name>C7LVC2_DESBD</name>
<dbReference type="OrthoDB" id="5421769at2"/>
<dbReference type="AlphaFoldDB" id="C7LVC2"/>